<evidence type="ECO:0000256" key="4">
    <source>
        <dbReference type="ARBA" id="ARBA00023172"/>
    </source>
</evidence>
<dbReference type="InterPro" id="IPR010998">
    <property type="entry name" value="Integrase_recombinase_N"/>
</dbReference>
<keyword evidence="2" id="KW-0229">DNA integration</keyword>
<dbReference type="PANTHER" id="PTHR30629:SF2">
    <property type="entry name" value="PROPHAGE INTEGRASE INTS-RELATED"/>
    <property type="match status" value="1"/>
</dbReference>
<evidence type="ECO:0000256" key="2">
    <source>
        <dbReference type="ARBA" id="ARBA00022908"/>
    </source>
</evidence>
<dbReference type="InterPro" id="IPR002104">
    <property type="entry name" value="Integrase_catalytic"/>
</dbReference>
<protein>
    <submittedName>
        <fullName evidence="8">Phage integrase family protein</fullName>
    </submittedName>
</protein>
<dbReference type="Pfam" id="PF22022">
    <property type="entry name" value="Phage_int_M"/>
    <property type="match status" value="1"/>
</dbReference>
<dbReference type="PANTHER" id="PTHR30629">
    <property type="entry name" value="PROPHAGE INTEGRASE"/>
    <property type="match status" value="1"/>
</dbReference>
<dbReference type="Proteomes" id="UP000216345">
    <property type="component" value="Unassembled WGS sequence"/>
</dbReference>
<evidence type="ECO:0000256" key="1">
    <source>
        <dbReference type="ARBA" id="ARBA00008857"/>
    </source>
</evidence>
<keyword evidence="3 5" id="KW-0238">DNA-binding</keyword>
<dbReference type="AlphaFoldDB" id="A0A256FLM1"/>
<dbReference type="SUPFAM" id="SSF56349">
    <property type="entry name" value="DNA breaking-rejoining enzymes"/>
    <property type="match status" value="1"/>
</dbReference>
<dbReference type="InterPro" id="IPR053876">
    <property type="entry name" value="Phage_int_M"/>
</dbReference>
<dbReference type="InterPro" id="IPR038488">
    <property type="entry name" value="Integrase_DNA-bd_sf"/>
</dbReference>
<dbReference type="InterPro" id="IPR025166">
    <property type="entry name" value="Integrase_DNA_bind_dom"/>
</dbReference>
<dbReference type="Pfam" id="PF00589">
    <property type="entry name" value="Phage_integrase"/>
    <property type="match status" value="1"/>
</dbReference>
<sequence>MLTEMQIKKAKSAEKPYKLSDSKGLFLLVSNSGSKLWRFRYQRDGKEHLLSLGSYPDLSLSDARDLRDEKRKVVKSGGDPKAVTNRPLSTSKGLTFEALAREWFELQRPMWVKRHADDVIESLEARVFPSIGTKHPDDISPPDVLKLLREIEKTAVETAKRVRQRISAIFVYGISSSQASNDPAHIVKGALAPLRKNKQPAVITLKDARDVLIRAEAETAHPVTKLAMRLLALTSVRPGTLITTPWTEFADLDKENPVWHIPASRMKLKLEHKGDARRDHLVPLSKQAIEVIEAAKKESWGATYVFPNVRHRFKPMSENALSYLLKRAHLSGKHVPHGWRSTFSTVMNENYPNDRAIIDLMLAHVPKDKVEAAYNRAMHMGRRRELAQIWADMLLEKMAPAEELLLGPKR</sequence>
<gene>
    <name evidence="8" type="ORF">CEV32_4893</name>
</gene>
<dbReference type="OrthoDB" id="9795573at2"/>
<dbReference type="Gene3D" id="1.10.150.130">
    <property type="match status" value="1"/>
</dbReference>
<dbReference type="Gene3D" id="1.10.443.10">
    <property type="entry name" value="Intergrase catalytic core"/>
    <property type="match status" value="1"/>
</dbReference>
<feature type="domain" description="Core-binding (CB)" evidence="7">
    <location>
        <begin position="94"/>
        <end position="174"/>
    </location>
</feature>
<evidence type="ECO:0000313" key="9">
    <source>
        <dbReference type="Proteomes" id="UP000216345"/>
    </source>
</evidence>
<feature type="domain" description="Tyr recombinase" evidence="6">
    <location>
        <begin position="198"/>
        <end position="391"/>
    </location>
</feature>
<dbReference type="EMBL" id="NNRK01000025">
    <property type="protein sequence ID" value="OYR15616.1"/>
    <property type="molecule type" value="Genomic_DNA"/>
</dbReference>
<evidence type="ECO:0000256" key="3">
    <source>
        <dbReference type="ARBA" id="ARBA00023125"/>
    </source>
</evidence>
<dbReference type="InterPro" id="IPR013762">
    <property type="entry name" value="Integrase-like_cat_sf"/>
</dbReference>
<name>A0A256FLM1_9HYPH</name>
<comment type="similarity">
    <text evidence="1">Belongs to the 'phage' integrase family.</text>
</comment>
<keyword evidence="9" id="KW-1185">Reference proteome</keyword>
<dbReference type="GO" id="GO:0003677">
    <property type="term" value="F:DNA binding"/>
    <property type="evidence" value="ECO:0007669"/>
    <property type="project" value="UniProtKB-UniRule"/>
</dbReference>
<evidence type="ECO:0000259" key="7">
    <source>
        <dbReference type="PROSITE" id="PS51900"/>
    </source>
</evidence>
<dbReference type="GO" id="GO:0015074">
    <property type="term" value="P:DNA integration"/>
    <property type="evidence" value="ECO:0007669"/>
    <property type="project" value="UniProtKB-KW"/>
</dbReference>
<proteinExistence type="inferred from homology"/>
<reference evidence="8 9" key="1">
    <citation type="submission" date="2017-07" db="EMBL/GenBank/DDBJ databases">
        <title>Phylogenetic study on the rhizospheric bacterium Ochrobactrum sp. A44.</title>
        <authorList>
            <person name="Krzyzanowska D.M."/>
            <person name="Ossowicki A."/>
            <person name="Rajewska M."/>
            <person name="Maciag T."/>
            <person name="Kaczynski Z."/>
            <person name="Czerwicka M."/>
            <person name="Jafra S."/>
        </authorList>
    </citation>
    <scope>NUCLEOTIDE SEQUENCE [LARGE SCALE GENOMIC DNA]</scope>
    <source>
        <strain evidence="8 9">PR17</strain>
    </source>
</reference>
<accession>A0A256FLM1</accession>
<dbReference type="CDD" id="cd00801">
    <property type="entry name" value="INT_P4_C"/>
    <property type="match status" value="1"/>
</dbReference>
<dbReference type="GO" id="GO:0006310">
    <property type="term" value="P:DNA recombination"/>
    <property type="evidence" value="ECO:0007669"/>
    <property type="project" value="UniProtKB-KW"/>
</dbReference>
<dbReference type="RefSeq" id="WP_094576421.1">
    <property type="nucleotide sequence ID" value="NZ_JBHEEL010000009.1"/>
</dbReference>
<dbReference type="InterPro" id="IPR011010">
    <property type="entry name" value="DNA_brk_join_enz"/>
</dbReference>
<dbReference type="Pfam" id="PF13356">
    <property type="entry name" value="Arm-DNA-bind_3"/>
    <property type="match status" value="1"/>
</dbReference>
<evidence type="ECO:0000256" key="5">
    <source>
        <dbReference type="PROSITE-ProRule" id="PRU01248"/>
    </source>
</evidence>
<evidence type="ECO:0000313" key="8">
    <source>
        <dbReference type="EMBL" id="OYR15616.1"/>
    </source>
</evidence>
<comment type="caution">
    <text evidence="8">The sequence shown here is derived from an EMBL/GenBank/DDBJ whole genome shotgun (WGS) entry which is preliminary data.</text>
</comment>
<dbReference type="InterPro" id="IPR050808">
    <property type="entry name" value="Phage_Integrase"/>
</dbReference>
<dbReference type="PROSITE" id="PS51898">
    <property type="entry name" value="TYR_RECOMBINASE"/>
    <property type="match status" value="1"/>
</dbReference>
<keyword evidence="4" id="KW-0233">DNA recombination</keyword>
<dbReference type="PROSITE" id="PS51900">
    <property type="entry name" value="CB"/>
    <property type="match status" value="1"/>
</dbReference>
<dbReference type="InterPro" id="IPR044068">
    <property type="entry name" value="CB"/>
</dbReference>
<dbReference type="Gene3D" id="3.30.160.390">
    <property type="entry name" value="Integrase, DNA-binding domain"/>
    <property type="match status" value="1"/>
</dbReference>
<evidence type="ECO:0000259" key="6">
    <source>
        <dbReference type="PROSITE" id="PS51898"/>
    </source>
</evidence>
<organism evidence="8 9">
    <name type="scientific">Brucella rhizosphaerae</name>
    <dbReference type="NCBI Taxonomy" id="571254"/>
    <lineage>
        <taxon>Bacteria</taxon>
        <taxon>Pseudomonadati</taxon>
        <taxon>Pseudomonadota</taxon>
        <taxon>Alphaproteobacteria</taxon>
        <taxon>Hyphomicrobiales</taxon>
        <taxon>Brucellaceae</taxon>
        <taxon>Brucella/Ochrobactrum group</taxon>
        <taxon>Brucella</taxon>
    </lineage>
</organism>